<dbReference type="OrthoDB" id="428854at2759"/>
<feature type="compositionally biased region" description="Low complexity" evidence="10">
    <location>
        <begin position="71"/>
        <end position="81"/>
    </location>
</feature>
<dbReference type="Pfam" id="PF13878">
    <property type="entry name" value="zf-C2H2_3"/>
    <property type="match status" value="1"/>
</dbReference>
<evidence type="ECO:0000256" key="9">
    <source>
        <dbReference type="ARBA" id="ARBA00023315"/>
    </source>
</evidence>
<evidence type="ECO:0008006" key="15">
    <source>
        <dbReference type="Google" id="ProtNLM"/>
    </source>
</evidence>
<evidence type="ECO:0000256" key="10">
    <source>
        <dbReference type="SAM" id="MobiDB-lite"/>
    </source>
</evidence>
<dbReference type="GO" id="GO:0005634">
    <property type="term" value="C:nucleus"/>
    <property type="evidence" value="ECO:0007669"/>
    <property type="project" value="UniProtKB-SubCell"/>
</dbReference>
<sequence>MFPRPTVKRTYASRPRQYPSSPHTSSPPATPSAQESPIKRKRPLLESSSVNEPPQKRANIFGLTSKDSKPTAKPKAKASATSKKKDNGTKKLTQLHFVVDNAIRSCPLCSLSYTKGAVDDEMVHKKHCARVQRGLEWGKEEEKESEKAGVRVIEDLVRIQGPKGAIHGRTICVPADATGRIGSKISNLLETINFALSAPSLTPEMLKASKVYLFLTPSTTGRERIAGCVVAQRITKAMNVIPTPTPDTQNNAVRVDGGLYCSPQLHATPLGIPRLFVPSTHRRQGIAKLLLDAAAKTFVHGYALDPSKGQVAFSQPTGDGRKVMEAWGKGGVRIYQE</sequence>
<dbReference type="Proteomes" id="UP000054279">
    <property type="component" value="Unassembled WGS sequence"/>
</dbReference>
<keyword evidence="5" id="KW-0863">Zinc-finger</keyword>
<evidence type="ECO:0000256" key="3">
    <source>
        <dbReference type="ARBA" id="ARBA00022679"/>
    </source>
</evidence>
<evidence type="ECO:0000256" key="4">
    <source>
        <dbReference type="ARBA" id="ARBA00022723"/>
    </source>
</evidence>
<dbReference type="AlphaFoldDB" id="A0A0C9TDZ4"/>
<feature type="domain" description="N-acetyltransferase ESCO acetyl-transferase" evidence="12">
    <location>
        <begin position="270"/>
        <end position="329"/>
    </location>
</feature>
<dbReference type="Pfam" id="PF13880">
    <property type="entry name" value="Acetyltransf_13"/>
    <property type="match status" value="1"/>
</dbReference>
<evidence type="ECO:0000256" key="5">
    <source>
        <dbReference type="ARBA" id="ARBA00022771"/>
    </source>
</evidence>
<comment type="subcellular location">
    <subcellularLocation>
        <location evidence="1">Nucleus</location>
    </subcellularLocation>
</comment>
<keyword evidence="8" id="KW-0131">Cell cycle</keyword>
<dbReference type="EMBL" id="KN837336">
    <property type="protein sequence ID" value="KIJ27443.1"/>
    <property type="molecule type" value="Genomic_DNA"/>
</dbReference>
<dbReference type="PANTHER" id="PTHR45884">
    <property type="entry name" value="N-ACETYLTRANSFERASE ECO"/>
    <property type="match status" value="1"/>
</dbReference>
<evidence type="ECO:0000259" key="11">
    <source>
        <dbReference type="Pfam" id="PF13878"/>
    </source>
</evidence>
<evidence type="ECO:0000256" key="6">
    <source>
        <dbReference type="ARBA" id="ARBA00022833"/>
    </source>
</evidence>
<evidence type="ECO:0000256" key="7">
    <source>
        <dbReference type="ARBA" id="ARBA00023242"/>
    </source>
</evidence>
<evidence type="ECO:0000313" key="13">
    <source>
        <dbReference type="EMBL" id="KIJ27443.1"/>
    </source>
</evidence>
<proteinExistence type="inferred from homology"/>
<evidence type="ECO:0000256" key="2">
    <source>
        <dbReference type="ARBA" id="ARBA00005816"/>
    </source>
</evidence>
<feature type="domain" description="N-acetyltransferase ESCO zinc-finger" evidence="11">
    <location>
        <begin position="104"/>
        <end position="130"/>
    </location>
</feature>
<dbReference type="GO" id="GO:0007064">
    <property type="term" value="P:mitotic sister chromatid cohesion"/>
    <property type="evidence" value="ECO:0007669"/>
    <property type="project" value="TreeGrafter"/>
</dbReference>
<organism evidence="13 14">
    <name type="scientific">Sphaerobolus stellatus (strain SS14)</name>
    <dbReference type="NCBI Taxonomy" id="990650"/>
    <lineage>
        <taxon>Eukaryota</taxon>
        <taxon>Fungi</taxon>
        <taxon>Dikarya</taxon>
        <taxon>Basidiomycota</taxon>
        <taxon>Agaricomycotina</taxon>
        <taxon>Agaricomycetes</taxon>
        <taxon>Phallomycetidae</taxon>
        <taxon>Geastrales</taxon>
        <taxon>Sphaerobolaceae</taxon>
        <taxon>Sphaerobolus</taxon>
    </lineage>
</organism>
<comment type="similarity">
    <text evidence="2">Belongs to the acetyltransferase family. ECO subfamily.</text>
</comment>
<evidence type="ECO:0000256" key="8">
    <source>
        <dbReference type="ARBA" id="ARBA00023306"/>
    </source>
</evidence>
<keyword evidence="14" id="KW-1185">Reference proteome</keyword>
<dbReference type="GO" id="GO:0061733">
    <property type="term" value="F:protein-lysine-acetyltransferase activity"/>
    <property type="evidence" value="ECO:0007669"/>
    <property type="project" value="TreeGrafter"/>
</dbReference>
<keyword evidence="3" id="KW-0808">Transferase</keyword>
<evidence type="ECO:0000259" key="12">
    <source>
        <dbReference type="Pfam" id="PF13880"/>
    </source>
</evidence>
<feature type="compositionally biased region" description="Low complexity" evidence="10">
    <location>
        <begin position="19"/>
        <end position="36"/>
    </location>
</feature>
<keyword evidence="9" id="KW-0012">Acyltransferase</keyword>
<accession>A0A0C9TDZ4</accession>
<keyword evidence="4" id="KW-0479">Metal-binding</keyword>
<reference evidence="13 14" key="1">
    <citation type="submission" date="2014-06" db="EMBL/GenBank/DDBJ databases">
        <title>Evolutionary Origins and Diversification of the Mycorrhizal Mutualists.</title>
        <authorList>
            <consortium name="DOE Joint Genome Institute"/>
            <consortium name="Mycorrhizal Genomics Consortium"/>
            <person name="Kohler A."/>
            <person name="Kuo A."/>
            <person name="Nagy L.G."/>
            <person name="Floudas D."/>
            <person name="Copeland A."/>
            <person name="Barry K.W."/>
            <person name="Cichocki N."/>
            <person name="Veneault-Fourrey C."/>
            <person name="LaButti K."/>
            <person name="Lindquist E.A."/>
            <person name="Lipzen A."/>
            <person name="Lundell T."/>
            <person name="Morin E."/>
            <person name="Murat C."/>
            <person name="Riley R."/>
            <person name="Ohm R."/>
            <person name="Sun H."/>
            <person name="Tunlid A."/>
            <person name="Henrissat B."/>
            <person name="Grigoriev I.V."/>
            <person name="Hibbett D.S."/>
            <person name="Martin F."/>
        </authorList>
    </citation>
    <scope>NUCLEOTIDE SEQUENCE [LARGE SCALE GENOMIC DNA]</scope>
    <source>
        <strain evidence="13 14">SS14</strain>
    </source>
</reference>
<keyword evidence="6" id="KW-0862">Zinc</keyword>
<evidence type="ECO:0000313" key="14">
    <source>
        <dbReference type="Proteomes" id="UP000054279"/>
    </source>
</evidence>
<dbReference type="GO" id="GO:0000785">
    <property type="term" value="C:chromatin"/>
    <property type="evidence" value="ECO:0007669"/>
    <property type="project" value="TreeGrafter"/>
</dbReference>
<dbReference type="PANTHER" id="PTHR45884:SF2">
    <property type="entry name" value="N-ACETYLTRANSFERASE ECO"/>
    <property type="match status" value="1"/>
</dbReference>
<dbReference type="InterPro" id="IPR028009">
    <property type="entry name" value="ESCO_Acetyltransf_dom"/>
</dbReference>
<keyword evidence="7" id="KW-0539">Nucleus</keyword>
<protein>
    <recommendedName>
        <fullName evidence="15">N-acetyltransferase ECO1</fullName>
    </recommendedName>
</protein>
<evidence type="ECO:0000256" key="1">
    <source>
        <dbReference type="ARBA" id="ARBA00004123"/>
    </source>
</evidence>
<dbReference type="InterPro" id="IPR028005">
    <property type="entry name" value="AcTrfase_ESCO_Znf_dom"/>
</dbReference>
<name>A0A0C9TDZ4_SPHS4</name>
<gene>
    <name evidence="13" type="ORF">M422DRAFT_215844</name>
</gene>
<feature type="region of interest" description="Disordered" evidence="10">
    <location>
        <begin position="1"/>
        <end position="87"/>
    </location>
</feature>
<dbReference type="HOGENOM" id="CLU_073121_0_0_1"/>
<dbReference type="GO" id="GO:0008270">
    <property type="term" value="F:zinc ion binding"/>
    <property type="evidence" value="ECO:0007669"/>
    <property type="project" value="UniProtKB-KW"/>
</dbReference>